<dbReference type="EMBL" id="JAAVNE010000115">
    <property type="protein sequence ID" value="NKC34631.1"/>
    <property type="molecule type" value="Genomic_DNA"/>
</dbReference>
<feature type="non-terminal residue" evidence="9">
    <location>
        <position position="714"/>
    </location>
</feature>
<protein>
    <recommendedName>
        <fullName evidence="11">Calcium-binding protein</fullName>
    </recommendedName>
</protein>
<proteinExistence type="predicted"/>
<accession>A0ABX1ECA5</accession>
<evidence type="ECO:0000313" key="10">
    <source>
        <dbReference type="Proteomes" id="UP000787635"/>
    </source>
</evidence>
<keyword evidence="4" id="KW-0800">Toxin</keyword>
<evidence type="ECO:0000256" key="8">
    <source>
        <dbReference type="SAM" id="MobiDB-lite"/>
    </source>
</evidence>
<keyword evidence="6" id="KW-0843">Virulence</keyword>
<dbReference type="PANTHER" id="PTHR38340:SF1">
    <property type="entry name" value="S-LAYER PROTEIN"/>
    <property type="match status" value="1"/>
</dbReference>
<reference evidence="9 10" key="1">
    <citation type="submission" date="2020-03" db="EMBL/GenBank/DDBJ databases">
        <title>Roseomonas selenitidurans sp. nov. isolated from urban soil.</title>
        <authorList>
            <person name="Liu H."/>
        </authorList>
    </citation>
    <scope>NUCLEOTIDE SEQUENCE [LARGE SCALE GENOMIC DNA]</scope>
    <source>
        <strain evidence="9 10">BU-1</strain>
    </source>
</reference>
<comment type="caution">
    <text evidence="9">The sequence shown here is derived from an EMBL/GenBank/DDBJ whole genome shotgun (WGS) entry which is preliminary data.</text>
</comment>
<gene>
    <name evidence="9" type="ORF">HEQ75_27550</name>
</gene>
<evidence type="ECO:0000256" key="2">
    <source>
        <dbReference type="ARBA" id="ARBA00004613"/>
    </source>
</evidence>
<dbReference type="Gene3D" id="2.150.10.10">
    <property type="entry name" value="Serralysin-like metalloprotease, C-terminal"/>
    <property type="match status" value="5"/>
</dbReference>
<evidence type="ECO:0000256" key="4">
    <source>
        <dbReference type="ARBA" id="ARBA00022656"/>
    </source>
</evidence>
<keyword evidence="5" id="KW-0677">Repeat</keyword>
<name>A0ABX1ECA5_9PROT</name>
<dbReference type="InterPro" id="IPR050557">
    <property type="entry name" value="RTX_toxin/Mannuronan_C5-epim"/>
</dbReference>
<evidence type="ECO:0008006" key="11">
    <source>
        <dbReference type="Google" id="ProtNLM"/>
    </source>
</evidence>
<dbReference type="InterPro" id="IPR001343">
    <property type="entry name" value="Hemolysn_Ca-bd"/>
</dbReference>
<feature type="region of interest" description="Disordered" evidence="8">
    <location>
        <begin position="47"/>
        <end position="94"/>
    </location>
</feature>
<dbReference type="PRINTS" id="PR00313">
    <property type="entry name" value="CABNDNGRPT"/>
</dbReference>
<dbReference type="InterPro" id="IPR018511">
    <property type="entry name" value="Hemolysin-typ_Ca-bd_CS"/>
</dbReference>
<evidence type="ECO:0000313" key="9">
    <source>
        <dbReference type="EMBL" id="NKC34631.1"/>
    </source>
</evidence>
<keyword evidence="7" id="KW-0472">Membrane</keyword>
<dbReference type="Pfam" id="PF00353">
    <property type="entry name" value="HemolysinCabind"/>
    <property type="match status" value="9"/>
</dbReference>
<evidence type="ECO:0000256" key="1">
    <source>
        <dbReference type="ARBA" id="ARBA00004370"/>
    </source>
</evidence>
<dbReference type="PRINTS" id="PR01488">
    <property type="entry name" value="RTXTOXINA"/>
</dbReference>
<dbReference type="Proteomes" id="UP000787635">
    <property type="component" value="Unassembled WGS sequence"/>
</dbReference>
<feature type="non-terminal residue" evidence="9">
    <location>
        <position position="1"/>
    </location>
</feature>
<dbReference type="InterPro" id="IPR003995">
    <property type="entry name" value="RTX_toxin_determinant-A"/>
</dbReference>
<evidence type="ECO:0000256" key="7">
    <source>
        <dbReference type="ARBA" id="ARBA00023136"/>
    </source>
</evidence>
<sequence>DVSGSAGDQLIGGAGNDTVSYEWDSVGVFVHLGMDLASHDDGDDTLSGFENAIGGSGNDEIHGSDDANSLAGGDGNDSLSGGDGNDTLDGGEGNNLLDGGEGLDLLDYGAAVADSVIFATLTSELTRYDAYACTLGTDTLSGIETLVATEGGQDMIDGAAEVARALAIDLGAETLVVTGLSGVESSMTVQGFEHASGGLGDDLLTGSAGANILGGGGGADTLAGGAGADTLDGGDGTDTADYTTSGAAVRFYLTGGAGTGVGGDAEGDALSSIENITGSAHNDTLHGDEGANLLFGGAGDDTLAGGGGADTLQGSFGDDVFLIGSAAQHAVGEMIRGGDGNDVIRFTSTTAAETLVLTSGVGGVEEVRIGDASGDVSGSTALNIDAAALGSGAAIRLVGNAGSNLLTGNDNGASHLIGGAGNDTLVGGSGADTLVGGSGADSMAGGSGSDWVDYSGSVDGISVNLKDAVQALGDAQDDTLVGVENVLGSAAADFIRGDAAANQLIGGAGNDSLQGFEGNDTLEGGAGADELIGGTGTDLVTYRGAAAGVVVDLTLTLTAQGDAEGDTFLGIENLEGSAHGDTLVGDGQANLLTGGDGNDALTGGAGNDTLTGGAGRDMLTGGTGADRYVWTSVSDSAATTAERDCILDWGAGDRIDLSALDANLDLGGLQNFVFRGVTSALYTAEAGELWSYQYGSKTYLIGGVDADTGRDFQI</sequence>
<evidence type="ECO:0000256" key="6">
    <source>
        <dbReference type="ARBA" id="ARBA00023026"/>
    </source>
</evidence>
<dbReference type="SUPFAM" id="SSF51120">
    <property type="entry name" value="beta-Roll"/>
    <property type="match status" value="5"/>
</dbReference>
<keyword evidence="10" id="KW-1185">Reference proteome</keyword>
<evidence type="ECO:0000256" key="5">
    <source>
        <dbReference type="ARBA" id="ARBA00022737"/>
    </source>
</evidence>
<feature type="compositionally biased region" description="Low complexity" evidence="8">
    <location>
        <begin position="76"/>
        <end position="94"/>
    </location>
</feature>
<dbReference type="PROSITE" id="PS00330">
    <property type="entry name" value="HEMOLYSIN_CALCIUM"/>
    <property type="match status" value="6"/>
</dbReference>
<evidence type="ECO:0000256" key="3">
    <source>
        <dbReference type="ARBA" id="ARBA00022525"/>
    </source>
</evidence>
<dbReference type="InterPro" id="IPR011049">
    <property type="entry name" value="Serralysin-like_metalloprot_C"/>
</dbReference>
<organism evidence="9 10">
    <name type="scientific">Falsiroseomonas selenitidurans</name>
    <dbReference type="NCBI Taxonomy" id="2716335"/>
    <lineage>
        <taxon>Bacteria</taxon>
        <taxon>Pseudomonadati</taxon>
        <taxon>Pseudomonadota</taxon>
        <taxon>Alphaproteobacteria</taxon>
        <taxon>Acetobacterales</taxon>
        <taxon>Roseomonadaceae</taxon>
        <taxon>Falsiroseomonas</taxon>
    </lineage>
</organism>
<dbReference type="PANTHER" id="PTHR38340">
    <property type="entry name" value="S-LAYER PROTEIN"/>
    <property type="match status" value="1"/>
</dbReference>
<comment type="subcellular location">
    <subcellularLocation>
        <location evidence="1">Membrane</location>
    </subcellularLocation>
    <subcellularLocation>
        <location evidence="2">Secreted</location>
    </subcellularLocation>
</comment>
<keyword evidence="3" id="KW-0964">Secreted</keyword>